<feature type="transmembrane region" description="Helical" evidence="8">
    <location>
        <begin position="261"/>
        <end position="284"/>
    </location>
</feature>
<feature type="transmembrane region" description="Helical" evidence="8">
    <location>
        <begin position="199"/>
        <end position="221"/>
    </location>
</feature>
<evidence type="ECO:0000256" key="3">
    <source>
        <dbReference type="ARBA" id="ARBA00022448"/>
    </source>
</evidence>
<evidence type="ECO:0000256" key="2">
    <source>
        <dbReference type="ARBA" id="ARBA00009306"/>
    </source>
</evidence>
<evidence type="ECO:0000256" key="8">
    <source>
        <dbReference type="RuleBase" id="RU363032"/>
    </source>
</evidence>
<dbReference type="AlphaFoldDB" id="A0A6L9UIF8"/>
<dbReference type="Gene3D" id="1.10.3720.10">
    <property type="entry name" value="MetI-like"/>
    <property type="match status" value="1"/>
</dbReference>
<dbReference type="PANTHER" id="PTHR43227">
    <property type="entry name" value="BLL4140 PROTEIN"/>
    <property type="match status" value="1"/>
</dbReference>
<keyword evidence="5 8" id="KW-0812">Transmembrane</keyword>
<comment type="caution">
    <text evidence="10">The sequence shown here is derived from an EMBL/GenBank/DDBJ whole genome shotgun (WGS) entry which is preliminary data.</text>
</comment>
<feature type="domain" description="ABC transmembrane type-1" evidence="9">
    <location>
        <begin position="68"/>
        <end position="280"/>
    </location>
</feature>
<evidence type="ECO:0000313" key="10">
    <source>
        <dbReference type="EMBL" id="NEI74368.1"/>
    </source>
</evidence>
<dbReference type="EMBL" id="WUEY01000029">
    <property type="protein sequence ID" value="NEI74368.1"/>
    <property type="molecule type" value="Genomic_DNA"/>
</dbReference>
<accession>A0A6L9UIF8</accession>
<dbReference type="CDD" id="cd06261">
    <property type="entry name" value="TM_PBP2"/>
    <property type="match status" value="1"/>
</dbReference>
<feature type="transmembrane region" description="Helical" evidence="8">
    <location>
        <begin position="154"/>
        <end position="178"/>
    </location>
</feature>
<dbReference type="InterPro" id="IPR000515">
    <property type="entry name" value="MetI-like"/>
</dbReference>
<keyword evidence="6 8" id="KW-1133">Transmembrane helix</keyword>
<dbReference type="RefSeq" id="WP_163993548.1">
    <property type="nucleotide sequence ID" value="NZ_WUEY01000029.1"/>
</dbReference>
<dbReference type="InterPro" id="IPR050809">
    <property type="entry name" value="UgpAE/MalFG_permease"/>
</dbReference>
<dbReference type="SUPFAM" id="SSF161098">
    <property type="entry name" value="MetI-like"/>
    <property type="match status" value="1"/>
</dbReference>
<dbReference type="GO" id="GO:0055085">
    <property type="term" value="P:transmembrane transport"/>
    <property type="evidence" value="ECO:0007669"/>
    <property type="project" value="InterPro"/>
</dbReference>
<keyword evidence="4" id="KW-1003">Cell membrane</keyword>
<evidence type="ECO:0000256" key="1">
    <source>
        <dbReference type="ARBA" id="ARBA00004651"/>
    </source>
</evidence>
<reference evidence="10 11" key="1">
    <citation type="submission" date="2019-12" db="EMBL/GenBank/DDBJ databases">
        <title>Rhizobium genotypes associated with high levels of biological nitrogen fixation by grain legumes in a temperate-maritime cropping system.</title>
        <authorList>
            <person name="Maluk M."/>
            <person name="Francesc Ferrando Molina F."/>
            <person name="Lopez Del Egido L."/>
            <person name="Lafos M."/>
            <person name="Langarica-Fuentes A."/>
            <person name="Gebre Yohannes G."/>
            <person name="Young M.W."/>
            <person name="Martin P."/>
            <person name="Gantlett R."/>
            <person name="Kenicer G."/>
            <person name="Hawes C."/>
            <person name="Begg G.S."/>
            <person name="Quilliam R.S."/>
            <person name="Squire G.R."/>
            <person name="Poole P.S."/>
            <person name="Young P.W."/>
            <person name="Iannetta P.M."/>
            <person name="James E.K."/>
        </authorList>
    </citation>
    <scope>NUCLEOTIDE SEQUENCE [LARGE SCALE GENOMIC DNA]</scope>
    <source>
        <strain evidence="10 11">JHI1118</strain>
    </source>
</reference>
<comment type="similarity">
    <text evidence="2 8">Belongs to the binding-protein-dependent transport system permease family.</text>
</comment>
<dbReference type="Proteomes" id="UP000483035">
    <property type="component" value="Unassembled WGS sequence"/>
</dbReference>
<protein>
    <submittedName>
        <fullName evidence="10">ABC transporter permease subunit</fullName>
    </submittedName>
</protein>
<evidence type="ECO:0000256" key="5">
    <source>
        <dbReference type="ARBA" id="ARBA00022692"/>
    </source>
</evidence>
<gene>
    <name evidence="10" type="ORF">GR212_32970</name>
</gene>
<evidence type="ECO:0000256" key="7">
    <source>
        <dbReference type="ARBA" id="ARBA00023136"/>
    </source>
</evidence>
<evidence type="ECO:0000259" key="9">
    <source>
        <dbReference type="PROSITE" id="PS50928"/>
    </source>
</evidence>
<keyword evidence="7 8" id="KW-0472">Membrane</keyword>
<keyword evidence="3 8" id="KW-0813">Transport</keyword>
<name>A0A6L9UIF8_9HYPH</name>
<proteinExistence type="inferred from homology"/>
<feature type="transmembrane region" description="Helical" evidence="8">
    <location>
        <begin position="72"/>
        <end position="93"/>
    </location>
</feature>
<evidence type="ECO:0000313" key="11">
    <source>
        <dbReference type="Proteomes" id="UP000483035"/>
    </source>
</evidence>
<organism evidence="10 11">
    <name type="scientific">Rhizobium lusitanum</name>
    <dbReference type="NCBI Taxonomy" id="293958"/>
    <lineage>
        <taxon>Bacteria</taxon>
        <taxon>Pseudomonadati</taxon>
        <taxon>Pseudomonadota</taxon>
        <taxon>Alphaproteobacteria</taxon>
        <taxon>Hyphomicrobiales</taxon>
        <taxon>Rhizobiaceae</taxon>
        <taxon>Rhizobium/Agrobacterium group</taxon>
        <taxon>Rhizobium</taxon>
    </lineage>
</organism>
<sequence>MNKSRNVLFGSLLLLPAAVLLWVFTYQPILATLYHSFFSTPKGRRAAIFVGTDQYARMFQDPVFWQALLNNLIYAAVTIPVSMALALAMSLFVNSRIAGQGAVRMAYFTPTVLPMVAVANIWLFFYAPGYGPIDQLLGFFGFGHNNLLGMPGTALWALIVITIWKEAGFFMIFYLAALQQISPTLIEAARLEGASASQIFRRVTVPLIMPTTLFVLVNAMIGAFRLVDHVIALTKGGPDNATTLLLYYIYEVGFQYWDTGYAAALTAFLLFLLTIIALFQFGYLDKKVHYR</sequence>
<evidence type="ECO:0000256" key="6">
    <source>
        <dbReference type="ARBA" id="ARBA00022989"/>
    </source>
</evidence>
<dbReference type="PROSITE" id="PS50928">
    <property type="entry name" value="ABC_TM1"/>
    <property type="match status" value="1"/>
</dbReference>
<dbReference type="PANTHER" id="PTHR43227:SF11">
    <property type="entry name" value="BLL4140 PROTEIN"/>
    <property type="match status" value="1"/>
</dbReference>
<dbReference type="GO" id="GO:0005886">
    <property type="term" value="C:plasma membrane"/>
    <property type="evidence" value="ECO:0007669"/>
    <property type="project" value="UniProtKB-SubCell"/>
</dbReference>
<dbReference type="InterPro" id="IPR035906">
    <property type="entry name" value="MetI-like_sf"/>
</dbReference>
<evidence type="ECO:0000256" key="4">
    <source>
        <dbReference type="ARBA" id="ARBA00022475"/>
    </source>
</evidence>
<comment type="subcellular location">
    <subcellularLocation>
        <location evidence="1 8">Cell membrane</location>
        <topology evidence="1 8">Multi-pass membrane protein</topology>
    </subcellularLocation>
</comment>
<dbReference type="Pfam" id="PF00528">
    <property type="entry name" value="BPD_transp_1"/>
    <property type="match status" value="1"/>
</dbReference>
<feature type="transmembrane region" description="Helical" evidence="8">
    <location>
        <begin position="105"/>
        <end position="127"/>
    </location>
</feature>